<dbReference type="InterPro" id="IPR019239">
    <property type="entry name" value="VapB_antitoxin"/>
</dbReference>
<dbReference type="KEGG" id="rpc:RPC_4801"/>
<evidence type="ECO:0000313" key="1">
    <source>
        <dbReference type="EMBL" id="ABD90323.1"/>
    </source>
</evidence>
<reference evidence="1" key="1">
    <citation type="submission" date="2006-03" db="EMBL/GenBank/DDBJ databases">
        <title>Complete sequence of Rhodopseudomonas palustris BisB18.</title>
        <authorList>
            <consortium name="US DOE Joint Genome Institute"/>
            <person name="Copeland A."/>
            <person name="Lucas S."/>
            <person name="Lapidus A."/>
            <person name="Barry K."/>
            <person name="Detter J.C."/>
            <person name="Glavina del Rio T."/>
            <person name="Hammon N."/>
            <person name="Israni S."/>
            <person name="Dalin E."/>
            <person name="Tice H."/>
            <person name="Pitluck S."/>
            <person name="Chain P."/>
            <person name="Malfatti S."/>
            <person name="Shin M."/>
            <person name="Vergez L."/>
            <person name="Schmutz J."/>
            <person name="Larimer F."/>
            <person name="Land M."/>
            <person name="Hauser L."/>
            <person name="Pelletier D.A."/>
            <person name="Kyrpides N."/>
            <person name="Anderson I."/>
            <person name="Oda Y."/>
            <person name="Harwood C.S."/>
            <person name="Richardson P."/>
        </authorList>
    </citation>
    <scope>NUCLEOTIDE SEQUENCE [LARGE SCALE GENOMIC DNA]</scope>
    <source>
        <strain evidence="1">BisB18</strain>
    </source>
</reference>
<dbReference type="eggNOG" id="COG5450">
    <property type="taxonomic scope" value="Bacteria"/>
</dbReference>
<dbReference type="Pfam" id="PF09957">
    <property type="entry name" value="VapB_antitoxin"/>
    <property type="match status" value="1"/>
</dbReference>
<name>Q20X13_RHOPB</name>
<organism evidence="1">
    <name type="scientific">Rhodopseudomonas palustris (strain BisB18)</name>
    <dbReference type="NCBI Taxonomy" id="316056"/>
    <lineage>
        <taxon>Bacteria</taxon>
        <taxon>Pseudomonadati</taxon>
        <taxon>Pseudomonadota</taxon>
        <taxon>Alphaproteobacteria</taxon>
        <taxon>Hyphomicrobiales</taxon>
        <taxon>Nitrobacteraceae</taxon>
        <taxon>Rhodopseudomonas</taxon>
    </lineage>
</organism>
<dbReference type="STRING" id="316056.RPC_4801"/>
<protein>
    <recommendedName>
        <fullName evidence="2">Type II toxin-antitoxin system VapB family antitoxin</fullName>
    </recommendedName>
</protein>
<dbReference type="EMBL" id="CP000301">
    <property type="protein sequence ID" value="ABD90323.1"/>
    <property type="molecule type" value="Genomic_DNA"/>
</dbReference>
<dbReference type="HOGENOM" id="CLU_179376_1_1_5"/>
<gene>
    <name evidence="1" type="ordered locus">RPC_4801</name>
</gene>
<proteinExistence type="predicted"/>
<sequence>MRRTEVGMRTTIAIDDELFAKAQQYAGVKEKSAVIKKALQAYVESEAARRLARMGGSAPDLVAPPRRRFE</sequence>
<evidence type="ECO:0008006" key="2">
    <source>
        <dbReference type="Google" id="ProtNLM"/>
    </source>
</evidence>
<accession>Q20X13</accession>
<dbReference type="AlphaFoldDB" id="Q20X13"/>